<keyword evidence="9" id="KW-0575">Peroxidase</keyword>
<reference evidence="10" key="1">
    <citation type="journal article" date="2019" name="Int. J. Syst. Evol. Microbiol.">
        <title>The Global Catalogue of Microorganisms (GCM) 10K type strain sequencing project: providing services to taxonomists for standard genome sequencing and annotation.</title>
        <authorList>
            <consortium name="The Broad Institute Genomics Platform"/>
            <consortium name="The Broad Institute Genome Sequencing Center for Infectious Disease"/>
            <person name="Wu L."/>
            <person name="Ma J."/>
        </authorList>
    </citation>
    <scope>NUCLEOTIDE SEQUENCE [LARGE SCALE GENOMIC DNA]</scope>
    <source>
        <strain evidence="10">JCM 17919</strain>
    </source>
</reference>
<proteinExistence type="predicted"/>
<evidence type="ECO:0000256" key="6">
    <source>
        <dbReference type="ARBA" id="ARBA00023004"/>
    </source>
</evidence>
<evidence type="ECO:0000256" key="4">
    <source>
        <dbReference type="ARBA" id="ARBA00022729"/>
    </source>
</evidence>
<dbReference type="PANTHER" id="PTHR30600:SF10">
    <property type="entry name" value="BLL6722 PROTEIN"/>
    <property type="match status" value="1"/>
</dbReference>
<keyword evidence="6 7" id="KW-0408">Iron</keyword>
<keyword evidence="3 7" id="KW-0479">Metal-binding</keyword>
<name>A0ABP8GRQ3_9BACT</name>
<evidence type="ECO:0000313" key="10">
    <source>
        <dbReference type="Proteomes" id="UP001501725"/>
    </source>
</evidence>
<dbReference type="Gene3D" id="1.10.760.10">
    <property type="entry name" value="Cytochrome c-like domain"/>
    <property type="match status" value="2"/>
</dbReference>
<gene>
    <name evidence="9" type="ORF">GCM10023184_18900</name>
</gene>
<evidence type="ECO:0000259" key="8">
    <source>
        <dbReference type="PROSITE" id="PS51007"/>
    </source>
</evidence>
<comment type="subcellular location">
    <subcellularLocation>
        <location evidence="1">Cell envelope</location>
    </subcellularLocation>
</comment>
<dbReference type="EMBL" id="BAABGY010000007">
    <property type="protein sequence ID" value="GAA4328816.1"/>
    <property type="molecule type" value="Genomic_DNA"/>
</dbReference>
<dbReference type="PANTHER" id="PTHR30600">
    <property type="entry name" value="CYTOCHROME C PEROXIDASE-RELATED"/>
    <property type="match status" value="1"/>
</dbReference>
<dbReference type="Proteomes" id="UP001501725">
    <property type="component" value="Unassembled WGS sequence"/>
</dbReference>
<evidence type="ECO:0000313" key="9">
    <source>
        <dbReference type="EMBL" id="GAA4328816.1"/>
    </source>
</evidence>
<evidence type="ECO:0000256" key="1">
    <source>
        <dbReference type="ARBA" id="ARBA00004196"/>
    </source>
</evidence>
<dbReference type="InterPro" id="IPR051395">
    <property type="entry name" value="Cytochrome_c_Peroxidase/MauG"/>
</dbReference>
<feature type="domain" description="Cytochrome c" evidence="8">
    <location>
        <begin position="401"/>
        <end position="541"/>
    </location>
</feature>
<keyword evidence="5" id="KW-0560">Oxidoreductase</keyword>
<dbReference type="GO" id="GO:0004601">
    <property type="term" value="F:peroxidase activity"/>
    <property type="evidence" value="ECO:0007669"/>
    <property type="project" value="UniProtKB-KW"/>
</dbReference>
<organism evidence="9 10">
    <name type="scientific">Flaviaesturariibacter amylovorans</name>
    <dbReference type="NCBI Taxonomy" id="1084520"/>
    <lineage>
        <taxon>Bacteria</taxon>
        <taxon>Pseudomonadati</taxon>
        <taxon>Bacteroidota</taxon>
        <taxon>Chitinophagia</taxon>
        <taxon>Chitinophagales</taxon>
        <taxon>Chitinophagaceae</taxon>
        <taxon>Flaviaestuariibacter</taxon>
    </lineage>
</organism>
<keyword evidence="2 7" id="KW-0349">Heme</keyword>
<dbReference type="Pfam" id="PF03150">
    <property type="entry name" value="CCP_MauG"/>
    <property type="match status" value="1"/>
</dbReference>
<sequence length="551" mass="60545">MLPVVQGGASPERLRHCFVQTRLRFKSVEWAAEYFMGNTTRFVNGPPVPEVEVEEQKVQAPEGLQVIEALLYPASGNIPDRAELSRQVRLLLARSTYYRKYWSELPLGLPQIADALRLEVFRVTTLGISGFDAPLAGTTVEEARAALGSVAELVQLLDKQSLAAPFFRAADAELAGVRNLDGFDRLHFIRERCSPLSRALLQWQLREGISFLADNRLLRPQAATLFDADAFDPDAFVAGSELRSTPLKAQLGKRLFYDPVLSGDGKRSCASCHRPDKGFADGLARNSGLSGSRLRRNTPTLLNAALQPGYFYDLRATNLENQAAAVIRDPEEMHGNLARSLKSLLATPAYAELMGHAFPGVDVYTEQHLQHALAVYVRSLSTLSSRFDRYMRGEPGAVLGVEERKGFNLFLGKARCGTCHFLPLFNGTVPPSFQKIESEVLGVPDQKGGRRPDPDPGRYALTPVAPFLHAFKTTTVRNAARTAPYMHNGVFATLEEVIEFYDQGGGAGSGIEVPNQTLPAEPLRLTGEEQQQLIAFLSTLNDTLPWAPGRG</sequence>
<accession>A0ABP8GRQ3</accession>
<dbReference type="InterPro" id="IPR009056">
    <property type="entry name" value="Cyt_c-like_dom"/>
</dbReference>
<keyword evidence="10" id="KW-1185">Reference proteome</keyword>
<dbReference type="InterPro" id="IPR036909">
    <property type="entry name" value="Cyt_c-like_dom_sf"/>
</dbReference>
<evidence type="ECO:0000256" key="7">
    <source>
        <dbReference type="PROSITE-ProRule" id="PRU00433"/>
    </source>
</evidence>
<dbReference type="InterPro" id="IPR004852">
    <property type="entry name" value="Di-haem_cyt_c_peroxidsae"/>
</dbReference>
<keyword evidence="4" id="KW-0732">Signal</keyword>
<evidence type="ECO:0000256" key="2">
    <source>
        <dbReference type="ARBA" id="ARBA00022617"/>
    </source>
</evidence>
<dbReference type="Gene3D" id="1.20.1420.20">
    <property type="entry name" value="M75 peptidase, HXXE motif"/>
    <property type="match status" value="1"/>
</dbReference>
<dbReference type="InterPro" id="IPR038352">
    <property type="entry name" value="Imelysin_sf"/>
</dbReference>
<comment type="caution">
    <text evidence="9">The sequence shown here is derived from an EMBL/GenBank/DDBJ whole genome shotgun (WGS) entry which is preliminary data.</text>
</comment>
<protein>
    <submittedName>
        <fullName evidence="9">Cytochrome c peroxidase</fullName>
    </submittedName>
</protein>
<dbReference type="PROSITE" id="PS51007">
    <property type="entry name" value="CYTC"/>
    <property type="match status" value="2"/>
</dbReference>
<dbReference type="SUPFAM" id="SSF46626">
    <property type="entry name" value="Cytochrome c"/>
    <property type="match status" value="2"/>
</dbReference>
<evidence type="ECO:0000256" key="3">
    <source>
        <dbReference type="ARBA" id="ARBA00022723"/>
    </source>
</evidence>
<feature type="domain" description="Cytochrome c" evidence="8">
    <location>
        <begin position="247"/>
        <end position="381"/>
    </location>
</feature>
<evidence type="ECO:0000256" key="5">
    <source>
        <dbReference type="ARBA" id="ARBA00023002"/>
    </source>
</evidence>